<dbReference type="PANTHER" id="PTHR28241:SF1">
    <property type="entry name" value="MITOCHONDRIAL IMPORT PROTEIN 1"/>
    <property type="match status" value="1"/>
</dbReference>
<dbReference type="GeneID" id="59236443"/>
<protein>
    <recommendedName>
        <fullName evidence="3">Mitochondrial import protein 1</fullName>
    </recommendedName>
</protein>
<reference evidence="1 2" key="1">
    <citation type="submission" date="2020-07" db="EMBL/GenBank/DDBJ databases">
        <title>The yeast mating-type switching endonuclease HO is a domesticated member of an unorthodox homing genetic element family.</title>
        <authorList>
            <person name="Coughlan A.Y."/>
            <person name="Lombardi L."/>
            <person name="Braun-Galleani S."/>
            <person name="Martos A.R."/>
            <person name="Galeote V."/>
            <person name="Bigey F."/>
            <person name="Dequin S."/>
            <person name="Byrne K.P."/>
            <person name="Wolfe K.H."/>
        </authorList>
    </citation>
    <scope>NUCLEOTIDE SEQUENCE [LARGE SCALE GENOMIC DNA]</scope>
    <source>
        <strain evidence="1 2">NRRL Y-6702</strain>
    </source>
</reference>
<dbReference type="GO" id="GO:0005741">
    <property type="term" value="C:mitochondrial outer membrane"/>
    <property type="evidence" value="ECO:0007669"/>
    <property type="project" value="InterPro"/>
</dbReference>
<name>A0A7H9B444_ZYGMR</name>
<dbReference type="GO" id="GO:0045040">
    <property type="term" value="P:protein insertion into mitochondrial outer membrane"/>
    <property type="evidence" value="ECO:0007669"/>
    <property type="project" value="TreeGrafter"/>
</dbReference>
<evidence type="ECO:0000313" key="1">
    <source>
        <dbReference type="EMBL" id="QLG72719.1"/>
    </source>
</evidence>
<accession>A0A7H9B444</accession>
<gene>
    <name evidence="1" type="ORF">HG535_0D04270</name>
</gene>
<organism evidence="1 2">
    <name type="scientific">Zygotorulaspora mrakii</name>
    <name type="common">Zygosaccharomyces mrakii</name>
    <dbReference type="NCBI Taxonomy" id="42260"/>
    <lineage>
        <taxon>Eukaryota</taxon>
        <taxon>Fungi</taxon>
        <taxon>Dikarya</taxon>
        <taxon>Ascomycota</taxon>
        <taxon>Saccharomycotina</taxon>
        <taxon>Saccharomycetes</taxon>
        <taxon>Saccharomycetales</taxon>
        <taxon>Saccharomycetaceae</taxon>
        <taxon>Zygotorulaspora</taxon>
    </lineage>
</organism>
<evidence type="ECO:0008006" key="3">
    <source>
        <dbReference type="Google" id="ProtNLM"/>
    </source>
</evidence>
<dbReference type="Pfam" id="PF08219">
    <property type="entry name" value="TOM13"/>
    <property type="match status" value="1"/>
</dbReference>
<dbReference type="EMBL" id="CP058607">
    <property type="protein sequence ID" value="QLG72719.1"/>
    <property type="molecule type" value="Genomic_DNA"/>
</dbReference>
<dbReference type="PANTHER" id="PTHR28241">
    <property type="entry name" value="MITOCHONDRIAL IMPORT PROTEIN 1"/>
    <property type="match status" value="1"/>
</dbReference>
<proteinExistence type="predicted"/>
<dbReference type="GO" id="GO:0070096">
    <property type="term" value="P:mitochondrial outer membrane translocase complex assembly"/>
    <property type="evidence" value="ECO:0007669"/>
    <property type="project" value="TreeGrafter"/>
</dbReference>
<dbReference type="InterPro" id="IPR013262">
    <property type="entry name" value="OMP_MIM1/TOM13_mt"/>
</dbReference>
<dbReference type="KEGG" id="zmk:HG535_0D04270"/>
<sequence>MDNELLQDIPHQVLETLEAGTVREPKNDDVDVHSSGFNVNGILSFTGSCMINLILPFFNGLMLGFGELLAHEICWRKNIFNRLTNKGYRVYPQTRITRERERNSSAGKFL</sequence>
<dbReference type="OrthoDB" id="5529571at2759"/>
<keyword evidence="2" id="KW-1185">Reference proteome</keyword>
<dbReference type="AlphaFoldDB" id="A0A7H9B444"/>
<evidence type="ECO:0000313" key="2">
    <source>
        <dbReference type="Proteomes" id="UP000509704"/>
    </source>
</evidence>
<dbReference type="RefSeq" id="XP_037144447.1">
    <property type="nucleotide sequence ID" value="XM_037288552.1"/>
</dbReference>
<dbReference type="Proteomes" id="UP000509704">
    <property type="component" value="Chromosome 4"/>
</dbReference>